<protein>
    <submittedName>
        <fullName evidence="1">Uncharacterized protein</fullName>
    </submittedName>
</protein>
<dbReference type="Proteomes" id="UP000694240">
    <property type="component" value="Chromosome 7"/>
</dbReference>
<accession>A0A8T2BFG6</accession>
<dbReference type="AlphaFoldDB" id="A0A8T2BFG6"/>
<evidence type="ECO:0000313" key="2">
    <source>
        <dbReference type="Proteomes" id="UP000694240"/>
    </source>
</evidence>
<comment type="caution">
    <text evidence="1">The sequence shown here is derived from an EMBL/GenBank/DDBJ whole genome shotgun (WGS) entry which is preliminary data.</text>
</comment>
<name>A0A8T2BFG6_9BRAS</name>
<keyword evidence="2" id="KW-1185">Reference proteome</keyword>
<sequence>MVQCVTTLNMENVDLPSFLLGSLRDPRRRRRGPACVAVGLGIIERHARCLYKQVTMYDQLGGLSWNGNRKKSSGQFSL</sequence>
<organism evidence="1 2">
    <name type="scientific">Arabidopsis thaliana x Arabidopsis arenosa</name>
    <dbReference type="NCBI Taxonomy" id="1240361"/>
    <lineage>
        <taxon>Eukaryota</taxon>
        <taxon>Viridiplantae</taxon>
        <taxon>Streptophyta</taxon>
        <taxon>Embryophyta</taxon>
        <taxon>Tracheophyta</taxon>
        <taxon>Spermatophyta</taxon>
        <taxon>Magnoliopsida</taxon>
        <taxon>eudicotyledons</taxon>
        <taxon>Gunneridae</taxon>
        <taxon>Pentapetalae</taxon>
        <taxon>rosids</taxon>
        <taxon>malvids</taxon>
        <taxon>Brassicales</taxon>
        <taxon>Brassicaceae</taxon>
        <taxon>Camelineae</taxon>
        <taxon>Arabidopsis</taxon>
    </lineage>
</organism>
<reference evidence="1 2" key="1">
    <citation type="submission" date="2020-12" db="EMBL/GenBank/DDBJ databases">
        <title>Concerted genomic and epigenomic changes stabilize Arabidopsis allopolyploids.</title>
        <authorList>
            <person name="Chen Z."/>
        </authorList>
    </citation>
    <scope>NUCLEOTIDE SEQUENCE [LARGE SCALE GENOMIC DNA]</scope>
    <source>
        <strain evidence="1">Allo738</strain>
        <tissue evidence="1">Leaf</tissue>
    </source>
</reference>
<evidence type="ECO:0000313" key="1">
    <source>
        <dbReference type="EMBL" id="KAG7586097.1"/>
    </source>
</evidence>
<proteinExistence type="predicted"/>
<gene>
    <name evidence="1" type="ORF">ISN45_Aa02g014460</name>
</gene>
<dbReference type="EMBL" id="JAEFBK010000007">
    <property type="protein sequence ID" value="KAG7586097.1"/>
    <property type="molecule type" value="Genomic_DNA"/>
</dbReference>